<gene>
    <name evidence="3" type="primary">LOC109552480</name>
</gene>
<reference evidence="3" key="1">
    <citation type="submission" date="2025-08" db="UniProtKB">
        <authorList>
            <consortium name="RefSeq"/>
        </authorList>
    </citation>
    <scope>IDENTIFICATION</scope>
    <source>
        <tissue evidence="3">Spleen</tissue>
    </source>
</reference>
<feature type="region of interest" description="Disordered" evidence="1">
    <location>
        <begin position="188"/>
        <end position="239"/>
    </location>
</feature>
<name>A0A6J3QRJ7_TURTR</name>
<dbReference type="GeneID" id="109552480"/>
<protein>
    <submittedName>
        <fullName evidence="3">Uncharacterized protein LOC109552480 isoform X1</fullName>
    </submittedName>
</protein>
<feature type="compositionally biased region" description="Basic and acidic residues" evidence="1">
    <location>
        <begin position="194"/>
        <end position="204"/>
    </location>
</feature>
<dbReference type="AlphaFoldDB" id="A0A6J3QRJ7"/>
<feature type="compositionally biased region" description="Polar residues" evidence="1">
    <location>
        <begin position="229"/>
        <end position="239"/>
    </location>
</feature>
<feature type="compositionally biased region" description="Basic and acidic residues" evidence="1">
    <location>
        <begin position="213"/>
        <end position="224"/>
    </location>
</feature>
<sequence>MFSPYGRLFAEARAPRPAPLGYPAPPLVCLPPGPQQSPGFLDRRSYGVPTCGGPLFAYSSSGPCPWRATTPIPAGNSTLASNLSSPDVPDVVLDFFDWPCVAVVPNSAEMAGFGELPPQGPPLHLQGLNSPQPAKTMQMKVVQKVLDRMLMGCGIHLTPHIGDPPEGRELDSAADVKSGNVVHHLVMPKSVSFDTKEESEHQYENADEEKEDGNEKPEEGRKLDMVSAEGSSGEYSWKA</sequence>
<accession>A0A6J3QRJ7</accession>
<evidence type="ECO:0000256" key="1">
    <source>
        <dbReference type="SAM" id="MobiDB-lite"/>
    </source>
</evidence>
<dbReference type="OrthoDB" id="10606217at2759"/>
<organism evidence="2 3">
    <name type="scientific">Tursiops truncatus</name>
    <name type="common">Atlantic bottle-nosed dolphin</name>
    <name type="synonym">Delphinus truncatus</name>
    <dbReference type="NCBI Taxonomy" id="9739"/>
    <lineage>
        <taxon>Eukaryota</taxon>
        <taxon>Metazoa</taxon>
        <taxon>Chordata</taxon>
        <taxon>Craniata</taxon>
        <taxon>Vertebrata</taxon>
        <taxon>Euteleostomi</taxon>
        <taxon>Mammalia</taxon>
        <taxon>Eutheria</taxon>
        <taxon>Laurasiatheria</taxon>
        <taxon>Artiodactyla</taxon>
        <taxon>Whippomorpha</taxon>
        <taxon>Cetacea</taxon>
        <taxon>Odontoceti</taxon>
        <taxon>Delphinidae</taxon>
        <taxon>Tursiops</taxon>
    </lineage>
</organism>
<proteinExistence type="predicted"/>
<dbReference type="InParanoid" id="A0A6J3QRJ7"/>
<keyword evidence="2" id="KW-1185">Reference proteome</keyword>
<dbReference type="Proteomes" id="UP000245320">
    <property type="component" value="Chromosome X"/>
</dbReference>
<evidence type="ECO:0000313" key="3">
    <source>
        <dbReference type="RefSeq" id="XP_033705120.1"/>
    </source>
</evidence>
<evidence type="ECO:0000313" key="2">
    <source>
        <dbReference type="Proteomes" id="UP000245320"/>
    </source>
</evidence>
<dbReference type="RefSeq" id="XP_033705120.1">
    <property type="nucleotide sequence ID" value="XM_033849229.1"/>
</dbReference>